<evidence type="ECO:0000256" key="5">
    <source>
        <dbReference type="ARBA" id="ARBA00023163"/>
    </source>
</evidence>
<comment type="similarity">
    <text evidence="1">In the C-terminal section; belongs to the class-I pyridoxal-phosphate-dependent aminotransferase family.</text>
</comment>
<keyword evidence="4" id="KW-0238">DNA-binding</keyword>
<dbReference type="SUPFAM" id="SSF53383">
    <property type="entry name" value="PLP-dependent transferases"/>
    <property type="match status" value="1"/>
</dbReference>
<dbReference type="CDD" id="cd00609">
    <property type="entry name" value="AAT_like"/>
    <property type="match status" value="1"/>
</dbReference>
<evidence type="ECO:0000256" key="6">
    <source>
        <dbReference type="SAM" id="MobiDB-lite"/>
    </source>
</evidence>
<dbReference type="InterPro" id="IPR015424">
    <property type="entry name" value="PyrdxlP-dep_Trfase"/>
</dbReference>
<keyword evidence="3" id="KW-0805">Transcription regulation</keyword>
<dbReference type="InterPro" id="IPR015421">
    <property type="entry name" value="PyrdxlP-dep_Trfase_major"/>
</dbReference>
<keyword evidence="5" id="KW-0804">Transcription</keyword>
<evidence type="ECO:0000256" key="4">
    <source>
        <dbReference type="ARBA" id="ARBA00023125"/>
    </source>
</evidence>
<dbReference type="PANTHER" id="PTHR46577:SF1">
    <property type="entry name" value="HTH-TYPE TRANSCRIPTIONAL REGULATORY PROTEIN GABR"/>
    <property type="match status" value="1"/>
</dbReference>
<dbReference type="GO" id="GO:0003677">
    <property type="term" value="F:DNA binding"/>
    <property type="evidence" value="ECO:0007669"/>
    <property type="project" value="UniProtKB-KW"/>
</dbReference>
<dbReference type="EMBL" id="FLUP01000001">
    <property type="protein sequence ID" value="SBW09792.1"/>
    <property type="molecule type" value="Genomic_DNA"/>
</dbReference>
<dbReference type="InterPro" id="IPR051446">
    <property type="entry name" value="HTH_trans_reg/aminotransferase"/>
</dbReference>
<evidence type="ECO:0000259" key="7">
    <source>
        <dbReference type="PROSITE" id="PS50949"/>
    </source>
</evidence>
<keyword evidence="2" id="KW-0663">Pyridoxal phosphate</keyword>
<dbReference type="InterPro" id="IPR004839">
    <property type="entry name" value="Aminotransferase_I/II_large"/>
</dbReference>
<dbReference type="GO" id="GO:0003700">
    <property type="term" value="F:DNA-binding transcription factor activity"/>
    <property type="evidence" value="ECO:0007669"/>
    <property type="project" value="InterPro"/>
</dbReference>
<dbReference type="CDD" id="cd07377">
    <property type="entry name" value="WHTH_GntR"/>
    <property type="match status" value="1"/>
</dbReference>
<evidence type="ECO:0000256" key="1">
    <source>
        <dbReference type="ARBA" id="ARBA00005384"/>
    </source>
</evidence>
<name>A0A212KDR3_9BACT</name>
<dbReference type="InterPro" id="IPR000524">
    <property type="entry name" value="Tscrpt_reg_HTH_GntR"/>
</dbReference>
<organism evidence="8">
    <name type="scientific">uncultured Desulfovibrio sp</name>
    <dbReference type="NCBI Taxonomy" id="167968"/>
    <lineage>
        <taxon>Bacteria</taxon>
        <taxon>Pseudomonadati</taxon>
        <taxon>Thermodesulfobacteriota</taxon>
        <taxon>Desulfovibrionia</taxon>
        <taxon>Desulfovibrionales</taxon>
        <taxon>Desulfovibrionaceae</taxon>
        <taxon>Desulfovibrio</taxon>
        <taxon>environmental samples</taxon>
    </lineage>
</organism>
<dbReference type="SMART" id="SM00345">
    <property type="entry name" value="HTH_GNTR"/>
    <property type="match status" value="1"/>
</dbReference>
<dbReference type="PRINTS" id="PR00035">
    <property type="entry name" value="HTHGNTR"/>
</dbReference>
<dbReference type="Gene3D" id="3.40.640.10">
    <property type="entry name" value="Type I PLP-dependent aspartate aminotransferase-like (Major domain)"/>
    <property type="match status" value="1"/>
</dbReference>
<dbReference type="Gene3D" id="1.10.10.10">
    <property type="entry name" value="Winged helix-like DNA-binding domain superfamily/Winged helix DNA-binding domain"/>
    <property type="match status" value="1"/>
</dbReference>
<dbReference type="AlphaFoldDB" id="A0A212KDR3"/>
<dbReference type="GO" id="GO:0030170">
    <property type="term" value="F:pyridoxal phosphate binding"/>
    <property type="evidence" value="ECO:0007669"/>
    <property type="project" value="InterPro"/>
</dbReference>
<evidence type="ECO:0000256" key="3">
    <source>
        <dbReference type="ARBA" id="ARBA00023015"/>
    </source>
</evidence>
<dbReference type="SUPFAM" id="SSF46785">
    <property type="entry name" value="Winged helix' DNA-binding domain"/>
    <property type="match status" value="1"/>
</dbReference>
<protein>
    <recommendedName>
        <fullName evidence="7">HTH gntR-type domain-containing protein</fullName>
    </recommendedName>
</protein>
<proteinExistence type="inferred from homology"/>
<accession>A0A212KDR3</accession>
<feature type="domain" description="HTH gntR-type" evidence="7">
    <location>
        <begin position="11"/>
        <end position="79"/>
    </location>
</feature>
<dbReference type="Pfam" id="PF00155">
    <property type="entry name" value="Aminotran_1_2"/>
    <property type="match status" value="1"/>
</dbReference>
<reference evidence="8" key="1">
    <citation type="submission" date="2016-04" db="EMBL/GenBank/DDBJ databases">
        <authorList>
            <person name="Evans L.H."/>
            <person name="Alamgir A."/>
            <person name="Owens N."/>
            <person name="Weber N.D."/>
            <person name="Virtaneva K."/>
            <person name="Barbian K."/>
            <person name="Babar A."/>
            <person name="Rosenke K."/>
        </authorList>
    </citation>
    <scope>NUCLEOTIDE SEQUENCE</scope>
    <source>
        <strain evidence="8">92-2</strain>
    </source>
</reference>
<dbReference type="InterPro" id="IPR036388">
    <property type="entry name" value="WH-like_DNA-bd_sf"/>
</dbReference>
<dbReference type="PROSITE" id="PS50949">
    <property type="entry name" value="HTH_GNTR"/>
    <property type="match status" value="1"/>
</dbReference>
<feature type="region of interest" description="Disordered" evidence="6">
    <location>
        <begin position="73"/>
        <end position="106"/>
    </location>
</feature>
<gene>
    <name evidence="8" type="ORF">KM92DES2_12786</name>
</gene>
<dbReference type="Pfam" id="PF00392">
    <property type="entry name" value="GntR"/>
    <property type="match status" value="1"/>
</dbReference>
<dbReference type="PANTHER" id="PTHR46577">
    <property type="entry name" value="HTH-TYPE TRANSCRIPTIONAL REGULATORY PROTEIN GABR"/>
    <property type="match status" value="1"/>
</dbReference>
<dbReference type="InterPro" id="IPR036390">
    <property type="entry name" value="WH_DNA-bd_sf"/>
</dbReference>
<sequence>MWISLDADSPLSLNRQISAQIRELILRGHLAAGDRLPSTRQLGKELHVARSTVIEAYDQLLAEGYLESQRGSGTHVAQGIRPQPQVCGQKSTTDEHAHDDSRADPPGLVNFQSGIPALEHFPAAEWGRLYRQVCDTLPASALRYCRPQGVAELQEAIAGWLLRMRGLRAAPEQVMITTGATQGLRLVARLLNRPNALAIVEDPVHRGLVEVISRAGYAIEGITADAQGMDVSRLQNLSEQTTQRCAFVYVTPSHQYPTGGILSAQRRQALVDFARQRDCMVVEDDYDGEFRFEGTPVSALRELAPDRGIYIGSFSKILAPALRLGFAVIPPDMVRPWAEEKQYTDVHTDALSQRTLAAFISSGGLERHIWRMCKLYKGKRLYLLECLRRHFGDSFTASGQAAGLHLVAGFPGIHFSDKVLAAMRAQGVRAVPVEHHSLCRNGAHAHELILGYAHLSEQSMERGVQALKEALAQ</sequence>
<feature type="compositionally biased region" description="Basic and acidic residues" evidence="6">
    <location>
        <begin position="92"/>
        <end position="103"/>
    </location>
</feature>
<evidence type="ECO:0000256" key="2">
    <source>
        <dbReference type="ARBA" id="ARBA00022898"/>
    </source>
</evidence>
<dbReference type="RefSeq" id="WP_227118210.1">
    <property type="nucleotide sequence ID" value="NZ_LT598928.1"/>
</dbReference>
<evidence type="ECO:0000313" key="8">
    <source>
        <dbReference type="EMBL" id="SBW09792.1"/>
    </source>
</evidence>